<dbReference type="SUPFAM" id="SSF50939">
    <property type="entry name" value="Sialidases"/>
    <property type="match status" value="1"/>
</dbReference>
<gene>
    <name evidence="3" type="ORF">METZ01_LOCUS210836</name>
</gene>
<dbReference type="PANTHER" id="PTHR43752">
    <property type="entry name" value="BNR/ASP-BOX REPEAT FAMILY PROTEIN"/>
    <property type="match status" value="1"/>
</dbReference>
<dbReference type="PANTHER" id="PTHR43752:SF2">
    <property type="entry name" value="BNR_ASP-BOX REPEAT FAMILY PROTEIN"/>
    <property type="match status" value="1"/>
</dbReference>
<dbReference type="CDD" id="cd15482">
    <property type="entry name" value="Sialidase_non-viral"/>
    <property type="match status" value="1"/>
</dbReference>
<accession>A0A382F5R9</accession>
<protein>
    <recommendedName>
        <fullName evidence="2">Sialidase domain-containing protein</fullName>
    </recommendedName>
</protein>
<dbReference type="Gene3D" id="2.120.10.10">
    <property type="match status" value="1"/>
</dbReference>
<evidence type="ECO:0000256" key="1">
    <source>
        <dbReference type="SAM" id="MobiDB-lite"/>
    </source>
</evidence>
<feature type="region of interest" description="Disordered" evidence="1">
    <location>
        <begin position="172"/>
        <end position="192"/>
    </location>
</feature>
<evidence type="ECO:0000313" key="3">
    <source>
        <dbReference type="EMBL" id="SVB57982.1"/>
    </source>
</evidence>
<evidence type="ECO:0000259" key="2">
    <source>
        <dbReference type="Pfam" id="PF13088"/>
    </source>
</evidence>
<dbReference type="InterPro" id="IPR011040">
    <property type="entry name" value="Sialidase"/>
</dbReference>
<proteinExistence type="predicted"/>
<feature type="domain" description="Sialidase" evidence="2">
    <location>
        <begin position="162"/>
        <end position="417"/>
    </location>
</feature>
<name>A0A382F5R9_9ZZZZ</name>
<feature type="compositionally biased region" description="Basic and acidic residues" evidence="1">
    <location>
        <begin position="173"/>
        <end position="182"/>
    </location>
</feature>
<reference evidence="3" key="1">
    <citation type="submission" date="2018-05" db="EMBL/GenBank/DDBJ databases">
        <authorList>
            <person name="Lanie J.A."/>
            <person name="Ng W.-L."/>
            <person name="Kazmierczak K.M."/>
            <person name="Andrzejewski T.M."/>
            <person name="Davidsen T.M."/>
            <person name="Wayne K.J."/>
            <person name="Tettelin H."/>
            <person name="Glass J.I."/>
            <person name="Rusch D."/>
            <person name="Podicherti R."/>
            <person name="Tsui H.-C.T."/>
            <person name="Winkler M.E."/>
        </authorList>
    </citation>
    <scope>NUCLEOTIDE SEQUENCE</scope>
</reference>
<dbReference type="AlphaFoldDB" id="A0A382F5R9"/>
<organism evidence="3">
    <name type="scientific">marine metagenome</name>
    <dbReference type="NCBI Taxonomy" id="408172"/>
    <lineage>
        <taxon>unclassified sequences</taxon>
        <taxon>metagenomes</taxon>
        <taxon>ecological metagenomes</taxon>
    </lineage>
</organism>
<sequence>MELRVSVVKRVCLFFFATFSLAGLLCGPHQINAESPLVGELSIGVKNPLNVRLAEPPRGLVADKQLGLLRHRVLKGQVLHTAKKGLRGLFETRGVRTPKGDLLLMFPEGNHYAAGSGKVNDMIAYRSSDNGKTWEGPSIAFDIDYSQHGFIPLIPRGSKRIYAFGTQPIPSKYSREKGRHENTPIGFRSSDDDGHSWSGVTLIKPKNDPGFLGMSVTRMCETDSGAWILGSHAADWSKNPLITRQYILRSEDKGNSWTLLPGKRPDGWFSPKYGRMDEGRPIYLGKGEVYFMARTPTGRIWESRSMDDGKTWADPKPSALVHPDAPPMVFHLSDGKTLITFHHNRHINTQYVGLTGKMDGMRDRAEIWISLSKDGGRNWSEPQFLLTNVTRSNPAKNGWFNHNSSYMDAVIDGGTIHLFLPHLWNRALYMHLEEKDLAKLPTAKKLARRLPK</sequence>
<dbReference type="InterPro" id="IPR036278">
    <property type="entry name" value="Sialidase_sf"/>
</dbReference>
<dbReference type="EMBL" id="UINC01047997">
    <property type="protein sequence ID" value="SVB57982.1"/>
    <property type="molecule type" value="Genomic_DNA"/>
</dbReference>
<dbReference type="Pfam" id="PF13088">
    <property type="entry name" value="BNR_2"/>
    <property type="match status" value="1"/>
</dbReference>